<evidence type="ECO:0000313" key="3">
    <source>
        <dbReference type="Proteomes" id="UP000238163"/>
    </source>
</evidence>
<gene>
    <name evidence="2" type="ORF">COR51_23890</name>
</gene>
<protein>
    <submittedName>
        <fullName evidence="2">Uncharacterized protein</fullName>
    </submittedName>
</protein>
<reference evidence="2 3" key="2">
    <citation type="submission" date="2018-03" db="EMBL/GenBank/DDBJ databases">
        <title>Genetic Diversity and Phenotypic Plasticity of AHL Mediated Quorum Sensing in Environmental Strains of Vibrio mediterranei.</title>
        <authorList>
            <person name="Lantoine F."/>
            <person name="Vouve F."/>
        </authorList>
    </citation>
    <scope>NUCLEOTIDE SEQUENCE [LARGE SCALE GENOMIC DNA]</scope>
    <source>
        <strain evidence="2 3">17LN0615E</strain>
    </source>
</reference>
<evidence type="ECO:0000256" key="1">
    <source>
        <dbReference type="SAM" id="MobiDB-lite"/>
    </source>
</evidence>
<dbReference type="Proteomes" id="UP000238163">
    <property type="component" value="Unassembled WGS sequence"/>
</dbReference>
<evidence type="ECO:0000313" key="2">
    <source>
        <dbReference type="EMBL" id="PRQ65166.1"/>
    </source>
</evidence>
<organism evidence="2 3">
    <name type="scientific">Vibrio mediterranei</name>
    <dbReference type="NCBI Taxonomy" id="689"/>
    <lineage>
        <taxon>Bacteria</taxon>
        <taxon>Pseudomonadati</taxon>
        <taxon>Pseudomonadota</taxon>
        <taxon>Gammaproteobacteria</taxon>
        <taxon>Vibrionales</taxon>
        <taxon>Vibrionaceae</taxon>
        <taxon>Vibrio</taxon>
    </lineage>
</organism>
<name>A0ABX5DA24_9VIBR</name>
<feature type="region of interest" description="Disordered" evidence="1">
    <location>
        <begin position="1"/>
        <end position="21"/>
    </location>
</feature>
<feature type="compositionally biased region" description="Basic and acidic residues" evidence="1">
    <location>
        <begin position="9"/>
        <end position="21"/>
    </location>
</feature>
<sequence>MASQQVENNQRDIQRMREQGRKEIRGRLEDKHTTDLYEEMAVNIPKRNRGRLLSAMVKLAHEAQKKGQLVISEDGTVELKTEKTVNCH</sequence>
<dbReference type="EMBL" id="NWTN01000026">
    <property type="protein sequence ID" value="PRQ65166.1"/>
    <property type="molecule type" value="Genomic_DNA"/>
</dbReference>
<dbReference type="RefSeq" id="WP_106008959.1">
    <property type="nucleotide sequence ID" value="NZ_JAKEUH010000110.1"/>
</dbReference>
<comment type="caution">
    <text evidence="2">The sequence shown here is derived from an EMBL/GenBank/DDBJ whole genome shotgun (WGS) entry which is preliminary data.</text>
</comment>
<proteinExistence type="predicted"/>
<reference evidence="2 3" key="1">
    <citation type="submission" date="2017-09" db="EMBL/GenBank/DDBJ databases">
        <authorList>
            <person name="Girard L."/>
            <person name="Lami R."/>
            <person name="Suzuki M."/>
            <person name="Baudart J."/>
        </authorList>
    </citation>
    <scope>NUCLEOTIDE SEQUENCE [LARGE SCALE GENOMIC DNA]</scope>
    <source>
        <strain evidence="2 3">17LN0615E</strain>
    </source>
</reference>
<keyword evidence="3" id="KW-1185">Reference proteome</keyword>
<accession>A0ABX5DA24</accession>